<sequence length="113" mass="12466">MSMVADSLIDEIQDLNLSYLLLVQRLLRKDRATAIFRLKLSDEMANLLAGLSGKQLMQLARTNQLICRPGFEDAGQLTRVLNNSREPGLARLHASLLMVSADQSGGWAGNAER</sequence>
<feature type="disulfide bond" description="Interchain" evidence="9">
    <location>
        <position position="67"/>
    </location>
</feature>
<evidence type="ECO:0000256" key="7">
    <source>
        <dbReference type="ARBA" id="ARBA00023163"/>
    </source>
</evidence>
<evidence type="ECO:0000256" key="2">
    <source>
        <dbReference type="ARBA" id="ARBA00022795"/>
    </source>
</evidence>
<comment type="subcellular location">
    <subcellularLocation>
        <location evidence="9">Cytoplasm</location>
    </subcellularLocation>
</comment>
<keyword evidence="10" id="KW-0282">Flagellum</keyword>
<comment type="subunit">
    <text evidence="9">Homodimer; disulfide-linked. Forms a heterohexamer composed of two FlhC and four FlhD subunits. Each FlhC binds a FlhD dimer, forming a heterotrimer, and a hexamer assembles by dimerization of two heterotrimers.</text>
</comment>
<dbReference type="SUPFAM" id="SSF63592">
    <property type="entry name" value="Flagellar transcriptional activator FlhD"/>
    <property type="match status" value="1"/>
</dbReference>
<dbReference type="AlphaFoldDB" id="A0A4V2Q762"/>
<comment type="function">
    <text evidence="8 9">Functions in complex with FlhC as a master transcriptional regulator that regulates transcription of several flagellar and non-flagellar operons by binding to their promoter region. Activates expression of class 2 flagellar genes, including fliA, which is a flagellum-specific sigma factor that turns on the class 3 genes. Also regulates genes whose products function in a variety of physiological pathways.</text>
</comment>
<evidence type="ECO:0000313" key="10">
    <source>
        <dbReference type="EMBL" id="TCL28057.1"/>
    </source>
</evidence>
<keyword evidence="10" id="KW-0969">Cilium</keyword>
<evidence type="ECO:0000256" key="9">
    <source>
        <dbReference type="HAMAP-Rule" id="MF_00725"/>
    </source>
</evidence>
<gene>
    <name evidence="9" type="primary">flhD</name>
    <name evidence="10" type="ORF">EV691_12312</name>
</gene>
<keyword evidence="2 9" id="KW-1005">Bacterial flagellum biogenesis</keyword>
<dbReference type="Gene3D" id="1.10.4000.10">
    <property type="entry name" value="Flagellar transcriptional activator FlhD"/>
    <property type="match status" value="1"/>
</dbReference>
<keyword evidence="7 9" id="KW-0804">Transcription</keyword>
<dbReference type="Proteomes" id="UP000295169">
    <property type="component" value="Unassembled WGS sequence"/>
</dbReference>
<evidence type="ECO:0000256" key="5">
    <source>
        <dbReference type="ARBA" id="ARBA00023157"/>
    </source>
</evidence>
<dbReference type="HAMAP" id="MF_00725">
    <property type="entry name" value="FlhD"/>
    <property type="match status" value="1"/>
</dbReference>
<proteinExistence type="inferred from homology"/>
<evidence type="ECO:0000256" key="3">
    <source>
        <dbReference type="ARBA" id="ARBA00023015"/>
    </source>
</evidence>
<keyword evidence="10" id="KW-0966">Cell projection</keyword>
<keyword evidence="3 9" id="KW-0805">Transcription regulation</keyword>
<dbReference type="GO" id="GO:0045893">
    <property type="term" value="P:positive regulation of DNA-templated transcription"/>
    <property type="evidence" value="ECO:0007669"/>
    <property type="project" value="InterPro"/>
</dbReference>
<dbReference type="InterPro" id="IPR036194">
    <property type="entry name" value="FlhD_sf"/>
</dbReference>
<keyword evidence="4 9" id="KW-0238">DNA-binding</keyword>
<evidence type="ECO:0000313" key="11">
    <source>
        <dbReference type="Proteomes" id="UP000295169"/>
    </source>
</evidence>
<keyword evidence="5 9" id="KW-1015">Disulfide bond</keyword>
<evidence type="ECO:0000256" key="6">
    <source>
        <dbReference type="ARBA" id="ARBA00023159"/>
    </source>
</evidence>
<dbReference type="Pfam" id="PF05247">
    <property type="entry name" value="FlhD"/>
    <property type="match status" value="1"/>
</dbReference>
<dbReference type="GO" id="GO:0005737">
    <property type="term" value="C:cytoplasm"/>
    <property type="evidence" value="ECO:0007669"/>
    <property type="project" value="UniProtKB-SubCell"/>
</dbReference>
<comment type="domain">
    <text evidence="9">The C-terminal region contains a putative helix-turn-helix (HTH) motif, suggesting that this region may bind DNA.</text>
</comment>
<dbReference type="GO" id="GO:0003677">
    <property type="term" value="F:DNA binding"/>
    <property type="evidence" value="ECO:0007669"/>
    <property type="project" value="UniProtKB-UniRule"/>
</dbReference>
<keyword evidence="1 9" id="KW-0963">Cytoplasm</keyword>
<evidence type="ECO:0000256" key="4">
    <source>
        <dbReference type="ARBA" id="ARBA00023125"/>
    </source>
</evidence>
<dbReference type="GO" id="GO:1902208">
    <property type="term" value="P:regulation of bacterial-type flagellum assembly"/>
    <property type="evidence" value="ECO:0007669"/>
    <property type="project" value="UniProtKB-UniRule"/>
</dbReference>
<comment type="caution">
    <text evidence="10">The sequence shown here is derived from an EMBL/GenBank/DDBJ whole genome shotgun (WGS) entry which is preliminary data.</text>
</comment>
<keyword evidence="6 9" id="KW-0010">Activator</keyword>
<dbReference type="InterPro" id="IPR023559">
    <property type="entry name" value="Flagellar_FlhD"/>
</dbReference>
<comment type="similarity">
    <text evidence="9">Belongs to the FlhD family.</text>
</comment>
<dbReference type="NCBIfam" id="NF002783">
    <property type="entry name" value="PRK02909.1-1"/>
    <property type="match status" value="1"/>
</dbReference>
<protein>
    <recommendedName>
        <fullName evidence="9">Flagellar transcriptional regulator FlhD</fullName>
    </recommendedName>
</protein>
<organism evidence="10 11">
    <name type="scientific">Azotobacter chroococcum</name>
    <dbReference type="NCBI Taxonomy" id="353"/>
    <lineage>
        <taxon>Bacteria</taxon>
        <taxon>Pseudomonadati</taxon>
        <taxon>Pseudomonadota</taxon>
        <taxon>Gammaproteobacteria</taxon>
        <taxon>Pseudomonadales</taxon>
        <taxon>Pseudomonadaceae</taxon>
        <taxon>Azotobacter</taxon>
    </lineage>
</organism>
<evidence type="ECO:0000256" key="8">
    <source>
        <dbReference type="ARBA" id="ARBA00025431"/>
    </source>
</evidence>
<accession>A0A4V2Q762</accession>
<reference evidence="10 11" key="1">
    <citation type="submission" date="2019-03" db="EMBL/GenBank/DDBJ databases">
        <title>Genomic Encyclopedia of Type Strains, Phase IV (KMG-IV): sequencing the most valuable type-strain genomes for metagenomic binning, comparative biology and taxonomic classification.</title>
        <authorList>
            <person name="Goeker M."/>
        </authorList>
    </citation>
    <scope>NUCLEOTIDE SEQUENCE [LARGE SCALE GENOMIC DNA]</scope>
    <source>
        <strain evidence="10 11">DSM 2286</strain>
    </source>
</reference>
<name>A0A4V2Q762_9GAMM</name>
<evidence type="ECO:0000256" key="1">
    <source>
        <dbReference type="ARBA" id="ARBA00022490"/>
    </source>
</evidence>
<dbReference type="GO" id="GO:0044780">
    <property type="term" value="P:bacterial-type flagellum assembly"/>
    <property type="evidence" value="ECO:0007669"/>
    <property type="project" value="InterPro"/>
</dbReference>
<dbReference type="EMBL" id="SMMU01000023">
    <property type="protein sequence ID" value="TCL28057.1"/>
    <property type="molecule type" value="Genomic_DNA"/>
</dbReference>